<dbReference type="Proteomes" id="UP001164746">
    <property type="component" value="Chromosome 15"/>
</dbReference>
<keyword evidence="2" id="KW-1185">Reference proteome</keyword>
<gene>
    <name evidence="1" type="ORF">MAR_013904</name>
</gene>
<protein>
    <submittedName>
        <fullName evidence="1">Uncharacterized protein</fullName>
    </submittedName>
</protein>
<sequence length="86" mass="9704">MYFSDKCMPMGCSISCSTFETVSTFLEWAIKMRTGMNNIDHYLDQCKLLLDEFSCLCQELAIPVADVKNVGPVTCITYLGYEPDLT</sequence>
<proteinExistence type="predicted"/>
<evidence type="ECO:0000313" key="2">
    <source>
        <dbReference type="Proteomes" id="UP001164746"/>
    </source>
</evidence>
<dbReference type="EMBL" id="CP111026">
    <property type="protein sequence ID" value="WAR28200.1"/>
    <property type="molecule type" value="Genomic_DNA"/>
</dbReference>
<reference evidence="1" key="1">
    <citation type="submission" date="2022-11" db="EMBL/GenBank/DDBJ databases">
        <title>Centuries of genome instability and evolution in soft-shell clam transmissible cancer (bioRxiv).</title>
        <authorList>
            <person name="Hart S.F.M."/>
            <person name="Yonemitsu M.A."/>
            <person name="Giersch R.M."/>
            <person name="Beal B.F."/>
            <person name="Arriagada G."/>
            <person name="Davis B.W."/>
            <person name="Ostrander E.A."/>
            <person name="Goff S.P."/>
            <person name="Metzger M.J."/>
        </authorList>
    </citation>
    <scope>NUCLEOTIDE SEQUENCE</scope>
    <source>
        <strain evidence="1">MELC-2E11</strain>
        <tissue evidence="1">Siphon/mantle</tissue>
    </source>
</reference>
<evidence type="ECO:0000313" key="1">
    <source>
        <dbReference type="EMBL" id="WAR28200.1"/>
    </source>
</evidence>
<accession>A0ABY7G1U3</accession>
<organism evidence="1 2">
    <name type="scientific">Mya arenaria</name>
    <name type="common">Soft-shell clam</name>
    <dbReference type="NCBI Taxonomy" id="6604"/>
    <lineage>
        <taxon>Eukaryota</taxon>
        <taxon>Metazoa</taxon>
        <taxon>Spiralia</taxon>
        <taxon>Lophotrochozoa</taxon>
        <taxon>Mollusca</taxon>
        <taxon>Bivalvia</taxon>
        <taxon>Autobranchia</taxon>
        <taxon>Heteroconchia</taxon>
        <taxon>Euheterodonta</taxon>
        <taxon>Imparidentia</taxon>
        <taxon>Neoheterodontei</taxon>
        <taxon>Myida</taxon>
        <taxon>Myoidea</taxon>
        <taxon>Myidae</taxon>
        <taxon>Mya</taxon>
    </lineage>
</organism>
<name>A0ABY7G1U3_MYAAR</name>